<name>A0A7W7H5D4_9ACTN</name>
<comment type="caution">
    <text evidence="2">The sequence shown here is derived from an EMBL/GenBank/DDBJ whole genome shotgun (WGS) entry which is preliminary data.</text>
</comment>
<dbReference type="RefSeq" id="WP_185044176.1">
    <property type="nucleotide sequence ID" value="NZ_BAABFG010000005.1"/>
</dbReference>
<accession>A0A7W7H5D4</accession>
<dbReference type="EMBL" id="JACHNB010000001">
    <property type="protein sequence ID" value="MBB4743947.1"/>
    <property type="molecule type" value="Genomic_DNA"/>
</dbReference>
<protein>
    <submittedName>
        <fullName evidence="2">Uncharacterized protein</fullName>
    </submittedName>
</protein>
<dbReference type="AlphaFoldDB" id="A0A7W7H5D4"/>
<reference evidence="2 3" key="1">
    <citation type="submission" date="2020-08" db="EMBL/GenBank/DDBJ databases">
        <title>Sequencing the genomes of 1000 actinobacteria strains.</title>
        <authorList>
            <person name="Klenk H.-P."/>
        </authorList>
    </citation>
    <scope>NUCLEOTIDE SEQUENCE [LARGE SCALE GENOMIC DNA]</scope>
    <source>
        <strain evidence="2 3">DSM 45809</strain>
    </source>
</reference>
<evidence type="ECO:0000313" key="2">
    <source>
        <dbReference type="EMBL" id="MBB4743947.1"/>
    </source>
</evidence>
<sequence length="121" mass="12533">MSSVQADRDDVAAAAAVLDATATACREYEVGAHGALRIARALEEAVPGSTTDLADDLSDEQSAYERVQPEAVGEVVAEVAERLQAAVEDPPAWRTPAASGYRPMMPGNAVQDLHRSGAAGA</sequence>
<evidence type="ECO:0000256" key="1">
    <source>
        <dbReference type="SAM" id="MobiDB-lite"/>
    </source>
</evidence>
<evidence type="ECO:0000313" key="3">
    <source>
        <dbReference type="Proteomes" id="UP000546162"/>
    </source>
</evidence>
<dbReference type="Proteomes" id="UP000546162">
    <property type="component" value="Unassembled WGS sequence"/>
</dbReference>
<feature type="region of interest" description="Disordered" evidence="1">
    <location>
        <begin position="91"/>
        <end position="121"/>
    </location>
</feature>
<proteinExistence type="predicted"/>
<gene>
    <name evidence="2" type="ORF">BJY16_007406</name>
</gene>
<keyword evidence="3" id="KW-1185">Reference proteome</keyword>
<organism evidence="2 3">
    <name type="scientific">Actinoplanes octamycinicus</name>
    <dbReference type="NCBI Taxonomy" id="135948"/>
    <lineage>
        <taxon>Bacteria</taxon>
        <taxon>Bacillati</taxon>
        <taxon>Actinomycetota</taxon>
        <taxon>Actinomycetes</taxon>
        <taxon>Micromonosporales</taxon>
        <taxon>Micromonosporaceae</taxon>
        <taxon>Actinoplanes</taxon>
    </lineage>
</organism>